<feature type="region of interest" description="Disordered" evidence="5">
    <location>
        <begin position="135"/>
        <end position="165"/>
    </location>
</feature>
<dbReference type="InterPro" id="IPR051794">
    <property type="entry name" value="PG_Endopeptidase_C40"/>
</dbReference>
<evidence type="ECO:0000256" key="1">
    <source>
        <dbReference type="ARBA" id="ARBA00007074"/>
    </source>
</evidence>
<evidence type="ECO:0000256" key="3">
    <source>
        <dbReference type="ARBA" id="ARBA00022801"/>
    </source>
</evidence>
<keyword evidence="4" id="KW-0788">Thiol protease</keyword>
<keyword evidence="8" id="KW-1185">Reference proteome</keyword>
<evidence type="ECO:0000256" key="5">
    <source>
        <dbReference type="SAM" id="MobiDB-lite"/>
    </source>
</evidence>
<feature type="compositionally biased region" description="Pro residues" evidence="5">
    <location>
        <begin position="227"/>
        <end position="248"/>
    </location>
</feature>
<evidence type="ECO:0000256" key="2">
    <source>
        <dbReference type="ARBA" id="ARBA00022670"/>
    </source>
</evidence>
<organism evidence="7 8">
    <name type="scientific">Streptomyces echinoruber</name>
    <dbReference type="NCBI Taxonomy" id="68898"/>
    <lineage>
        <taxon>Bacteria</taxon>
        <taxon>Bacillati</taxon>
        <taxon>Actinomycetota</taxon>
        <taxon>Actinomycetes</taxon>
        <taxon>Kitasatosporales</taxon>
        <taxon>Streptomycetaceae</taxon>
        <taxon>Streptomyces</taxon>
    </lineage>
</organism>
<gene>
    <name evidence="7" type="ORF">GCM10010389_30820</name>
</gene>
<sequence length="394" mass="40933">MASHRKSPTEARTAGPRTPALATADLTSVALLSQQAAAVPGPGEHNRPAPQPSQEEVERKLDDFYRRAESAAEGSTAVKERPAKPRRRIDTLLDEVARRAQKSDAVPEIPPGYYDQAQLMRRLAARQRNVVGDPAARRAALRRRQTTVTEPLPASASVSASAPPVPQHDVKAVKAAVQHKLAVARELLARRTAHQATRWAEAVSAAGAVSAEHAVAAAAPETAPHTPATPYPHPSPAPSAPPAPPVAAPPVAVSAPPTSAPPVAVSAPPASSSSYASKAQKALAFARAQLGKPCVWGASGPGSYDCSGLTRAAWKAAGVALPRTAREQAAAGTEVPLSEAQPGDLVVFRDDASHIGLYTGDGLVIHAPRPGRCVCEEPVTEVDGSAVRRVVRPA</sequence>
<evidence type="ECO:0000259" key="6">
    <source>
        <dbReference type="PROSITE" id="PS51935"/>
    </source>
</evidence>
<dbReference type="InterPro" id="IPR038765">
    <property type="entry name" value="Papain-like_cys_pep_sf"/>
</dbReference>
<proteinExistence type="inferred from homology"/>
<feature type="compositionally biased region" description="Low complexity" evidence="5">
    <location>
        <begin position="214"/>
        <end position="226"/>
    </location>
</feature>
<reference evidence="7" key="1">
    <citation type="journal article" date="2014" name="Int. J. Syst. Evol. Microbiol.">
        <title>Complete genome sequence of Corynebacterium casei LMG S-19264T (=DSM 44701T), isolated from a smear-ripened cheese.</title>
        <authorList>
            <consortium name="US DOE Joint Genome Institute (JGI-PGF)"/>
            <person name="Walter F."/>
            <person name="Albersmeier A."/>
            <person name="Kalinowski J."/>
            <person name="Ruckert C."/>
        </authorList>
    </citation>
    <scope>NUCLEOTIDE SEQUENCE</scope>
    <source>
        <strain evidence="7">JCM 5016</strain>
    </source>
</reference>
<feature type="region of interest" description="Disordered" evidence="5">
    <location>
        <begin position="34"/>
        <end position="89"/>
    </location>
</feature>
<protein>
    <submittedName>
        <fullName evidence="7">Glycoside hydrolase</fullName>
    </submittedName>
</protein>
<comment type="caution">
    <text evidence="7">The sequence shown here is derived from an EMBL/GenBank/DDBJ whole genome shotgun (WGS) entry which is preliminary data.</text>
</comment>
<evidence type="ECO:0000313" key="7">
    <source>
        <dbReference type="EMBL" id="GGZ90347.1"/>
    </source>
</evidence>
<feature type="compositionally biased region" description="Low complexity" evidence="5">
    <location>
        <begin position="153"/>
        <end position="162"/>
    </location>
</feature>
<dbReference type="RefSeq" id="WP_190057991.1">
    <property type="nucleotide sequence ID" value="NZ_BMWH01000011.1"/>
</dbReference>
<keyword evidence="2" id="KW-0645">Protease</keyword>
<feature type="region of interest" description="Disordered" evidence="5">
    <location>
        <begin position="214"/>
        <end position="271"/>
    </location>
</feature>
<accession>A0A918R8V0</accession>
<dbReference type="GO" id="GO:0008234">
    <property type="term" value="F:cysteine-type peptidase activity"/>
    <property type="evidence" value="ECO:0007669"/>
    <property type="project" value="UniProtKB-KW"/>
</dbReference>
<feature type="region of interest" description="Disordered" evidence="5">
    <location>
        <begin position="1"/>
        <end position="20"/>
    </location>
</feature>
<dbReference type="PROSITE" id="PS51935">
    <property type="entry name" value="NLPC_P60"/>
    <property type="match status" value="1"/>
</dbReference>
<name>A0A918R8V0_9ACTN</name>
<evidence type="ECO:0000313" key="8">
    <source>
        <dbReference type="Proteomes" id="UP000623010"/>
    </source>
</evidence>
<feature type="compositionally biased region" description="Basic and acidic residues" evidence="5">
    <location>
        <begin position="56"/>
        <end position="70"/>
    </location>
</feature>
<dbReference type="Gene3D" id="3.90.1720.10">
    <property type="entry name" value="endopeptidase domain like (from Nostoc punctiforme)"/>
    <property type="match status" value="1"/>
</dbReference>
<feature type="compositionally biased region" description="Basic and acidic residues" evidence="5">
    <location>
        <begin position="78"/>
        <end position="89"/>
    </location>
</feature>
<evidence type="ECO:0000256" key="4">
    <source>
        <dbReference type="ARBA" id="ARBA00022807"/>
    </source>
</evidence>
<comment type="similarity">
    <text evidence="1">Belongs to the peptidase C40 family.</text>
</comment>
<dbReference type="PANTHER" id="PTHR47359:SF3">
    <property type="entry name" value="NLP_P60 DOMAIN-CONTAINING PROTEIN-RELATED"/>
    <property type="match status" value="1"/>
</dbReference>
<dbReference type="EMBL" id="BMWH01000011">
    <property type="protein sequence ID" value="GGZ90347.1"/>
    <property type="molecule type" value="Genomic_DNA"/>
</dbReference>
<feature type="compositionally biased region" description="Low complexity" evidence="5">
    <location>
        <begin position="249"/>
        <end position="271"/>
    </location>
</feature>
<feature type="domain" description="NlpC/P60" evidence="6">
    <location>
        <begin position="276"/>
        <end position="394"/>
    </location>
</feature>
<keyword evidence="3 7" id="KW-0378">Hydrolase</keyword>
<dbReference type="Pfam" id="PF00877">
    <property type="entry name" value="NLPC_P60"/>
    <property type="match status" value="1"/>
</dbReference>
<dbReference type="AlphaFoldDB" id="A0A918R8V0"/>
<dbReference type="PANTHER" id="PTHR47359">
    <property type="entry name" value="PEPTIDOGLYCAN DL-ENDOPEPTIDASE CWLO"/>
    <property type="match status" value="1"/>
</dbReference>
<dbReference type="Proteomes" id="UP000623010">
    <property type="component" value="Unassembled WGS sequence"/>
</dbReference>
<dbReference type="SUPFAM" id="SSF54001">
    <property type="entry name" value="Cysteine proteinases"/>
    <property type="match status" value="1"/>
</dbReference>
<reference evidence="7" key="2">
    <citation type="submission" date="2020-09" db="EMBL/GenBank/DDBJ databases">
        <authorList>
            <person name="Sun Q."/>
            <person name="Ohkuma M."/>
        </authorList>
    </citation>
    <scope>NUCLEOTIDE SEQUENCE</scope>
    <source>
        <strain evidence="7">JCM 5016</strain>
    </source>
</reference>
<dbReference type="GO" id="GO:0006508">
    <property type="term" value="P:proteolysis"/>
    <property type="evidence" value="ECO:0007669"/>
    <property type="project" value="UniProtKB-KW"/>
</dbReference>
<dbReference type="InterPro" id="IPR000064">
    <property type="entry name" value="NLP_P60_dom"/>
</dbReference>